<dbReference type="InterPro" id="IPR027417">
    <property type="entry name" value="P-loop_NTPase"/>
</dbReference>
<dbReference type="AlphaFoldDB" id="A0A3D9Z2S7"/>
<dbReference type="PANTHER" id="PTHR32114">
    <property type="entry name" value="ABC TRANSPORTER ABCH.3"/>
    <property type="match status" value="1"/>
</dbReference>
<feature type="domain" description="Rad50/SbcC-type AAA" evidence="1">
    <location>
        <begin position="9"/>
        <end position="67"/>
    </location>
</feature>
<reference evidence="2 3" key="1">
    <citation type="submission" date="2018-08" db="EMBL/GenBank/DDBJ databases">
        <title>Genomic Encyclopedia of Type Strains, Phase IV (KMG-IV): sequencing the most valuable type-strain genomes for metagenomic binning, comparative biology and taxonomic classification.</title>
        <authorList>
            <person name="Goeker M."/>
        </authorList>
    </citation>
    <scope>NUCLEOTIDE SEQUENCE [LARGE SCALE GENOMIC DNA]</scope>
    <source>
        <strain evidence="2 3">BW863</strain>
    </source>
</reference>
<evidence type="ECO:0000313" key="3">
    <source>
        <dbReference type="Proteomes" id="UP000256900"/>
    </source>
</evidence>
<dbReference type="OrthoDB" id="5137066at2"/>
<keyword evidence="3" id="KW-1185">Reference proteome</keyword>
<dbReference type="GO" id="GO:0006302">
    <property type="term" value="P:double-strand break repair"/>
    <property type="evidence" value="ECO:0007669"/>
    <property type="project" value="InterPro"/>
</dbReference>
<dbReference type="Pfam" id="PF13476">
    <property type="entry name" value="AAA_23"/>
    <property type="match status" value="1"/>
</dbReference>
<dbReference type="Proteomes" id="UP000256900">
    <property type="component" value="Unassembled WGS sequence"/>
</dbReference>
<evidence type="ECO:0000259" key="1">
    <source>
        <dbReference type="Pfam" id="PF13476"/>
    </source>
</evidence>
<name>A0A3D9Z2S7_9HYPH</name>
<gene>
    <name evidence="2" type="ORF">DES32_0663</name>
</gene>
<dbReference type="RefSeq" id="WP_115835210.1">
    <property type="nucleotide sequence ID" value="NZ_CP025086.1"/>
</dbReference>
<evidence type="ECO:0000313" key="2">
    <source>
        <dbReference type="EMBL" id="REF89442.1"/>
    </source>
</evidence>
<comment type="caution">
    <text evidence="2">The sequence shown here is derived from an EMBL/GenBank/DDBJ whole genome shotgun (WGS) entry which is preliminary data.</text>
</comment>
<protein>
    <submittedName>
        <fullName evidence="2">AAA domain-containing protein</fullName>
    </submittedName>
</protein>
<accession>A0A3D9Z2S7</accession>
<dbReference type="SUPFAM" id="SSF52540">
    <property type="entry name" value="P-loop containing nucleoside triphosphate hydrolases"/>
    <property type="match status" value="1"/>
</dbReference>
<dbReference type="Gene3D" id="3.40.50.300">
    <property type="entry name" value="P-loop containing nucleotide triphosphate hydrolases"/>
    <property type="match status" value="2"/>
</dbReference>
<organism evidence="2 3">
    <name type="scientific">Methylovirgula ligni</name>
    <dbReference type="NCBI Taxonomy" id="569860"/>
    <lineage>
        <taxon>Bacteria</taxon>
        <taxon>Pseudomonadati</taxon>
        <taxon>Pseudomonadota</taxon>
        <taxon>Alphaproteobacteria</taxon>
        <taxon>Hyphomicrobiales</taxon>
        <taxon>Beijerinckiaceae</taxon>
        <taxon>Methylovirgula</taxon>
    </lineage>
</organism>
<dbReference type="PANTHER" id="PTHR32114:SF2">
    <property type="entry name" value="ABC TRANSPORTER ABCH.3"/>
    <property type="match status" value="1"/>
</dbReference>
<proteinExistence type="predicted"/>
<dbReference type="GO" id="GO:0016887">
    <property type="term" value="F:ATP hydrolysis activity"/>
    <property type="evidence" value="ECO:0007669"/>
    <property type="project" value="InterPro"/>
</dbReference>
<sequence length="822" mass="88858">MTGWLLQEIEIEGFRGINNENAPLVLKFKTDKVNSISAPNGVGKSSIFDALTYALTGRVPKLEDLPAAEAGSSYYLNKFHSGGIGTIKLTLVPDLGGNSRTITVARAADGSRTSSCSDGADAEAALAELNREFVLLDAETFQNFISRAPLDRGRSFAGLLGLASYSALRQGLQSISNTRAFNNHFGDAGHKTARSGAERRVAQHRQAVTADYLALVKEPIADVASTKAAHDRAHSSLAQIALLADHCKGKLFKEIDVDACTTAIKDAEAGPDRQKLAQIIQQEGAWNLLVSDQPDSGAVDRLKQLARKRDLALAGTKGDLLRQLYELGEKITGDDAWNNKNLCPACDNHGDTSILAALREKLDHYTAVEAAAEELSIAWAGDGWPALANLEQKVLAEGETNRFKAVDATISERSLTETEVDALAERLSIIRVRAKEAQDALANEHEALSASLPPSLVAVTETVEAARRLQRSWVQLEEAEAELGLETTWAERTARLKGFLDKACTLFSTAESDAGVRRLAAVEPLCQTLFAAIMHEPVVPALKKRAGTEELSISLSKFFSLNGGSAQALLSESFRNAFSASVYLAAAKLYGGAPKFLVLDDITSSFDAGHQYHLVEVIRTQFARPVVPTGPQVILLSHDTLLEKLFNKNVTSGGWWHQRLQGTARTAVLPQNNAVDKVGDRTRDFLNAGRVDDAAPYIRQYLEFRLEEVAQRCRIPVPLDLAFNENKQLAQGYLDAIDAAVELNRKAGTIVLDAAQQASLSTHVATITGNYLAHWGTGSAHSFSAGALLGVMSAIDAYADCFRFSDPPGSPPRYYKSLGQRT</sequence>
<dbReference type="InterPro" id="IPR038729">
    <property type="entry name" value="Rad50/SbcC_AAA"/>
</dbReference>
<dbReference type="EMBL" id="QUMO01000001">
    <property type="protein sequence ID" value="REF89442.1"/>
    <property type="molecule type" value="Genomic_DNA"/>
</dbReference>